<dbReference type="PANTHER" id="PTHR30514">
    <property type="entry name" value="GLUCOKINASE"/>
    <property type="match status" value="1"/>
</dbReference>
<dbReference type="EMBL" id="JAMKBJ010000009">
    <property type="protein sequence ID" value="MCZ8537780.1"/>
    <property type="molecule type" value="Genomic_DNA"/>
</dbReference>
<dbReference type="SUPFAM" id="SSF53697">
    <property type="entry name" value="SIS domain"/>
    <property type="match status" value="1"/>
</dbReference>
<evidence type="ECO:0000256" key="1">
    <source>
        <dbReference type="ARBA" id="ARBA00023015"/>
    </source>
</evidence>
<dbReference type="SUPFAM" id="SSF46689">
    <property type="entry name" value="Homeodomain-like"/>
    <property type="match status" value="1"/>
</dbReference>
<evidence type="ECO:0000313" key="7">
    <source>
        <dbReference type="Proteomes" id="UP001152173"/>
    </source>
</evidence>
<dbReference type="InterPro" id="IPR001347">
    <property type="entry name" value="SIS_dom"/>
</dbReference>
<dbReference type="AlphaFoldDB" id="A0A9X3RDF0"/>
<dbReference type="InterPro" id="IPR036388">
    <property type="entry name" value="WH-like_DNA-bd_sf"/>
</dbReference>
<protein>
    <submittedName>
        <fullName evidence="6">MurR/RpiR family transcriptional regulator</fullName>
    </submittedName>
</protein>
<evidence type="ECO:0000313" key="6">
    <source>
        <dbReference type="EMBL" id="MCZ8537780.1"/>
    </source>
</evidence>
<keyword evidence="7" id="KW-1185">Reference proteome</keyword>
<dbReference type="Proteomes" id="UP001152173">
    <property type="component" value="Unassembled WGS sequence"/>
</dbReference>
<feature type="domain" description="HTH rpiR-type" evidence="4">
    <location>
        <begin position="2"/>
        <end position="78"/>
    </location>
</feature>
<reference evidence="6" key="1">
    <citation type="submission" date="2022-05" db="EMBL/GenBank/DDBJ databases">
        <authorList>
            <person name="Colautti A."/>
            <person name="Iacumin L."/>
        </authorList>
    </citation>
    <scope>NUCLEOTIDE SEQUENCE</scope>
    <source>
        <strain evidence="6">SK 55</strain>
    </source>
</reference>
<evidence type="ECO:0000256" key="3">
    <source>
        <dbReference type="ARBA" id="ARBA00023163"/>
    </source>
</evidence>
<dbReference type="PROSITE" id="PS51071">
    <property type="entry name" value="HTH_RPIR"/>
    <property type="match status" value="1"/>
</dbReference>
<proteinExistence type="predicted"/>
<keyword evidence="3" id="KW-0804">Transcription</keyword>
<feature type="domain" description="SIS" evidence="5">
    <location>
        <begin position="123"/>
        <end position="260"/>
    </location>
</feature>
<dbReference type="InterPro" id="IPR009057">
    <property type="entry name" value="Homeodomain-like_sf"/>
</dbReference>
<dbReference type="GO" id="GO:0003677">
    <property type="term" value="F:DNA binding"/>
    <property type="evidence" value="ECO:0007669"/>
    <property type="project" value="UniProtKB-KW"/>
</dbReference>
<dbReference type="Pfam" id="PF01380">
    <property type="entry name" value="SIS"/>
    <property type="match status" value="1"/>
</dbReference>
<dbReference type="GO" id="GO:0003700">
    <property type="term" value="F:DNA-binding transcription factor activity"/>
    <property type="evidence" value="ECO:0007669"/>
    <property type="project" value="InterPro"/>
</dbReference>
<dbReference type="GO" id="GO:0097367">
    <property type="term" value="F:carbohydrate derivative binding"/>
    <property type="evidence" value="ECO:0007669"/>
    <property type="project" value="InterPro"/>
</dbReference>
<evidence type="ECO:0000259" key="4">
    <source>
        <dbReference type="PROSITE" id="PS51071"/>
    </source>
</evidence>
<dbReference type="Gene3D" id="3.40.50.10490">
    <property type="entry name" value="Glucose-6-phosphate isomerase like protein, domain 1"/>
    <property type="match status" value="1"/>
</dbReference>
<dbReference type="Pfam" id="PF01418">
    <property type="entry name" value="HTH_6"/>
    <property type="match status" value="1"/>
</dbReference>
<accession>A0A9X3RDF0</accession>
<name>A0A9X3RDF0_9BACL</name>
<gene>
    <name evidence="6" type="ORF">M9R32_11355</name>
</gene>
<evidence type="ECO:0000259" key="5">
    <source>
        <dbReference type="PROSITE" id="PS51464"/>
    </source>
</evidence>
<comment type="caution">
    <text evidence="6">The sequence shown here is derived from an EMBL/GenBank/DDBJ whole genome shotgun (WGS) entry which is preliminary data.</text>
</comment>
<dbReference type="InterPro" id="IPR035472">
    <property type="entry name" value="RpiR-like_SIS"/>
</dbReference>
<dbReference type="PROSITE" id="PS51464">
    <property type="entry name" value="SIS"/>
    <property type="match status" value="1"/>
</dbReference>
<dbReference type="PANTHER" id="PTHR30514:SF18">
    <property type="entry name" value="RPIR-FAMILY TRANSCRIPTIONAL REGULATOR"/>
    <property type="match status" value="1"/>
</dbReference>
<dbReference type="RefSeq" id="WP_269926849.1">
    <property type="nucleotide sequence ID" value="NZ_JAMKBJ010000009.1"/>
</dbReference>
<dbReference type="GO" id="GO:1901135">
    <property type="term" value="P:carbohydrate derivative metabolic process"/>
    <property type="evidence" value="ECO:0007669"/>
    <property type="project" value="InterPro"/>
</dbReference>
<sequence length="291" mass="33441">MKDLLHKIENSYKDFSAGQKRIADLFKENQILLAFSSASEIGKKVEVSESTVIRWAQKLGYKGYAEFQHVLQKKLAERRIEQVEDQDTTEYSSQSIVKNLLDADIKSISQLKETLKEEQLLQVVDLIGSAKKIYVTSNFFDFGLAHSFTHWMNRVLDKTELLMQGDMQYYHQLSKLTQDDILIAFAFPRYTKNVMETLQTAKEQGSTVIVITDHVDAPVAPFADELLLVPITTTLSIDSYTAVHALLTSIMRFIYVKEHEKVKQNLARIDAMYERKGIFTRNETTELTDEK</sequence>
<keyword evidence="1" id="KW-0805">Transcription regulation</keyword>
<dbReference type="InterPro" id="IPR046348">
    <property type="entry name" value="SIS_dom_sf"/>
</dbReference>
<dbReference type="Gene3D" id="1.10.10.10">
    <property type="entry name" value="Winged helix-like DNA-binding domain superfamily/Winged helix DNA-binding domain"/>
    <property type="match status" value="1"/>
</dbReference>
<organism evidence="6 7">
    <name type="scientific">Paenisporosarcina quisquiliarum</name>
    <dbReference type="NCBI Taxonomy" id="365346"/>
    <lineage>
        <taxon>Bacteria</taxon>
        <taxon>Bacillati</taxon>
        <taxon>Bacillota</taxon>
        <taxon>Bacilli</taxon>
        <taxon>Bacillales</taxon>
        <taxon>Caryophanaceae</taxon>
        <taxon>Paenisporosarcina</taxon>
    </lineage>
</organism>
<keyword evidence="2" id="KW-0238">DNA-binding</keyword>
<evidence type="ECO:0000256" key="2">
    <source>
        <dbReference type="ARBA" id="ARBA00023125"/>
    </source>
</evidence>
<dbReference type="CDD" id="cd05013">
    <property type="entry name" value="SIS_RpiR"/>
    <property type="match status" value="1"/>
</dbReference>
<dbReference type="InterPro" id="IPR047640">
    <property type="entry name" value="RpiR-like"/>
</dbReference>
<dbReference type="InterPro" id="IPR000281">
    <property type="entry name" value="HTH_RpiR"/>
</dbReference>